<accession>A0A9N8DHM7</accession>
<organism evidence="3 4">
    <name type="scientific">Seminavis robusta</name>
    <dbReference type="NCBI Taxonomy" id="568900"/>
    <lineage>
        <taxon>Eukaryota</taxon>
        <taxon>Sar</taxon>
        <taxon>Stramenopiles</taxon>
        <taxon>Ochrophyta</taxon>
        <taxon>Bacillariophyta</taxon>
        <taxon>Bacillariophyceae</taxon>
        <taxon>Bacillariophycidae</taxon>
        <taxon>Naviculales</taxon>
        <taxon>Naviculaceae</taxon>
        <taxon>Seminavis</taxon>
    </lineage>
</organism>
<feature type="transmembrane region" description="Helical" evidence="2">
    <location>
        <begin position="174"/>
        <end position="194"/>
    </location>
</feature>
<keyword evidence="4" id="KW-1185">Reference proteome</keyword>
<sequence>MQRQTLQQQTSGSAPESISPLDVESGGATDGNSKNHPSVWMATLTSVFTRLESLPTPKWLQSSATTTSSTGSQPPPLVTGLNRVLLGTQPACEVVTIGGIHPPRYLCYMISGSLCDIIQFFIDVALHFCFGIDDPSLCWALGFGGSIVFRHSSHRYLVFGDYVGGYWNSLKRMYAGYSIIIVLSTIFNIVMTRMAMLPHYVAWLITLLWTGIVNYFILKKLWSFGGTNSTNTNNAAS</sequence>
<evidence type="ECO:0008006" key="5">
    <source>
        <dbReference type="Google" id="ProtNLM"/>
    </source>
</evidence>
<keyword evidence="2" id="KW-1133">Transmembrane helix</keyword>
<gene>
    <name evidence="3" type="ORF">SEMRO_148_G068080.1</name>
</gene>
<evidence type="ECO:0000313" key="4">
    <source>
        <dbReference type="Proteomes" id="UP001153069"/>
    </source>
</evidence>
<reference evidence="3" key="1">
    <citation type="submission" date="2020-06" db="EMBL/GenBank/DDBJ databases">
        <authorList>
            <consortium name="Plant Systems Biology data submission"/>
        </authorList>
    </citation>
    <scope>NUCLEOTIDE SEQUENCE</scope>
    <source>
        <strain evidence="3">D6</strain>
    </source>
</reference>
<dbReference type="EMBL" id="CAICTM010000147">
    <property type="protein sequence ID" value="CAB9502839.1"/>
    <property type="molecule type" value="Genomic_DNA"/>
</dbReference>
<dbReference type="AlphaFoldDB" id="A0A9N8DHM7"/>
<feature type="transmembrane region" description="Helical" evidence="2">
    <location>
        <begin position="200"/>
        <end position="218"/>
    </location>
</feature>
<feature type="compositionally biased region" description="Polar residues" evidence="1">
    <location>
        <begin position="1"/>
        <end position="16"/>
    </location>
</feature>
<keyword evidence="2" id="KW-0812">Transmembrane</keyword>
<name>A0A9N8DHM7_9STRA</name>
<feature type="region of interest" description="Disordered" evidence="1">
    <location>
        <begin position="1"/>
        <end position="37"/>
    </location>
</feature>
<keyword evidence="2" id="KW-0472">Membrane</keyword>
<evidence type="ECO:0000256" key="1">
    <source>
        <dbReference type="SAM" id="MobiDB-lite"/>
    </source>
</evidence>
<proteinExistence type="predicted"/>
<evidence type="ECO:0000313" key="3">
    <source>
        <dbReference type="EMBL" id="CAB9502839.1"/>
    </source>
</evidence>
<evidence type="ECO:0000256" key="2">
    <source>
        <dbReference type="SAM" id="Phobius"/>
    </source>
</evidence>
<protein>
    <recommendedName>
        <fullName evidence="5">GtrA-like protein domain-containing protein</fullName>
    </recommendedName>
</protein>
<dbReference type="Proteomes" id="UP001153069">
    <property type="component" value="Unassembled WGS sequence"/>
</dbReference>
<dbReference type="OrthoDB" id="199351at2759"/>
<comment type="caution">
    <text evidence="3">The sequence shown here is derived from an EMBL/GenBank/DDBJ whole genome shotgun (WGS) entry which is preliminary data.</text>
</comment>